<dbReference type="EMBL" id="CAFZ01000017">
    <property type="protein sequence ID" value="CCA67668.1"/>
    <property type="molecule type" value="Genomic_DNA"/>
</dbReference>
<evidence type="ECO:0000313" key="12">
    <source>
        <dbReference type="EMBL" id="CCA67668.1"/>
    </source>
</evidence>
<evidence type="ECO:0000256" key="4">
    <source>
        <dbReference type="ARBA" id="ARBA00022946"/>
    </source>
</evidence>
<dbReference type="HOGENOM" id="CLU_025632_3_1_1"/>
<dbReference type="InParanoid" id="G4T8K4"/>
<evidence type="ECO:0000256" key="10">
    <source>
        <dbReference type="RuleBase" id="RU364128"/>
    </source>
</evidence>
<comment type="subunit">
    <text evidence="10">Homooligomer.</text>
</comment>
<evidence type="ECO:0000256" key="7">
    <source>
        <dbReference type="ARBA" id="ARBA00023128"/>
    </source>
</evidence>
<evidence type="ECO:0000256" key="2">
    <source>
        <dbReference type="ARBA" id="ARBA00022692"/>
    </source>
</evidence>
<protein>
    <recommendedName>
        <fullName evidence="10">Sensitive to high expression protein 9, mitochondrial</fullName>
    </recommendedName>
</protein>
<dbReference type="PANTHER" id="PTHR31961">
    <property type="entry name" value="SENSITIVE TO HIGH EXPRESSION PROTEIN 9, MITOCHONDRIAL"/>
    <property type="match status" value="1"/>
</dbReference>
<dbReference type="FunCoup" id="G4T8K4">
    <property type="interactions" value="65"/>
</dbReference>
<evidence type="ECO:0000256" key="9">
    <source>
        <dbReference type="ARBA" id="ARBA00024807"/>
    </source>
</evidence>
<evidence type="ECO:0000256" key="3">
    <source>
        <dbReference type="ARBA" id="ARBA00022792"/>
    </source>
</evidence>
<keyword evidence="5 10" id="KW-1133">Transmembrane helix</keyword>
<evidence type="ECO:0000256" key="11">
    <source>
        <dbReference type="SAM" id="Coils"/>
    </source>
</evidence>
<keyword evidence="8 10" id="KW-0472">Membrane</keyword>
<comment type="subcellular location">
    <subcellularLocation>
        <location evidence="10">Mitochondrion inner membrane</location>
        <topology evidence="10">Multi-pass membrane protein</topology>
    </subcellularLocation>
</comment>
<keyword evidence="3 10" id="KW-0999">Mitochondrion inner membrane</keyword>
<comment type="similarity">
    <text evidence="1 10">Belongs to the SHE9 family.</text>
</comment>
<proteinExistence type="inferred from homology"/>
<dbReference type="Pfam" id="PF05546">
    <property type="entry name" value="She9_MDM33"/>
    <property type="match status" value="1"/>
</dbReference>
<accession>G4T8K4</accession>
<dbReference type="Proteomes" id="UP000007148">
    <property type="component" value="Unassembled WGS sequence"/>
</dbReference>
<feature type="coiled-coil region" evidence="11">
    <location>
        <begin position="76"/>
        <end position="124"/>
    </location>
</feature>
<dbReference type="STRING" id="1109443.G4T8K4"/>
<dbReference type="PANTHER" id="PTHR31961:SF3">
    <property type="entry name" value="SENSITIVE TO HIGH EXPRESSION PROTEIN 9, MITOCHONDRIAL"/>
    <property type="match status" value="1"/>
</dbReference>
<keyword evidence="7 10" id="KW-0496">Mitochondrion</keyword>
<sequence length="317" mass="36366">MLRARANLLHRQALRVSNWRRFSTQDHEQLVEKLRKWQDDAKTRANTKIATWSTSAQHNLALLGSKINEMTGYTLVEELKRHVVEQEGRIEQARVASREAKQAYEKAVAERSQCQREVNDLLQRKSSWTDADVVRFTNLVRQDHLNEQEEARAKREATRTDEAIEQEFQNLTRAILNRYHEEQVWSDKIRSASTYGSLLALGLNLVVFIMAIVVVEPYKRRRMGETFEKRVEALSLESKELINSVSTRMESHFQKQEDLLSPLVAPPVVEDSPEDDSKPHRAYIVTIPAERRDQIAAAAGALAALTVCGVVSLVRNR</sequence>
<dbReference type="OrthoDB" id="5595506at2759"/>
<evidence type="ECO:0000256" key="1">
    <source>
        <dbReference type="ARBA" id="ARBA00007472"/>
    </source>
</evidence>
<dbReference type="AlphaFoldDB" id="G4T8K4"/>
<feature type="transmembrane region" description="Helical" evidence="10">
    <location>
        <begin position="295"/>
        <end position="314"/>
    </location>
</feature>
<evidence type="ECO:0000256" key="6">
    <source>
        <dbReference type="ARBA" id="ARBA00023054"/>
    </source>
</evidence>
<keyword evidence="13" id="KW-1185">Reference proteome</keyword>
<dbReference type="InterPro" id="IPR008839">
    <property type="entry name" value="MDM33_fungi"/>
</dbReference>
<evidence type="ECO:0000256" key="8">
    <source>
        <dbReference type="ARBA" id="ARBA00023136"/>
    </source>
</evidence>
<dbReference type="GO" id="GO:0005743">
    <property type="term" value="C:mitochondrial inner membrane"/>
    <property type="evidence" value="ECO:0007669"/>
    <property type="project" value="UniProtKB-SubCell"/>
</dbReference>
<gene>
    <name evidence="12" type="ORF">PIIN_01496</name>
</gene>
<comment type="function">
    <text evidence="9">Required for the maintenance of the structure of the mitochondrial inner membrane. Involved in mitochondrial morphology. Causes growth arrest when highly overexpressed.</text>
</comment>
<dbReference type="eggNOG" id="ENOG502QQ1E">
    <property type="taxonomic scope" value="Eukaryota"/>
</dbReference>
<keyword evidence="6 11" id="KW-0175">Coiled coil</keyword>
<reference evidence="12 13" key="1">
    <citation type="journal article" date="2011" name="PLoS Pathog.">
        <title>Endophytic Life Strategies Decoded by Genome and Transcriptome Analyses of the Mutualistic Root Symbiont Piriformospora indica.</title>
        <authorList>
            <person name="Zuccaro A."/>
            <person name="Lahrmann U."/>
            <person name="Guldener U."/>
            <person name="Langen G."/>
            <person name="Pfiffi S."/>
            <person name="Biedenkopf D."/>
            <person name="Wong P."/>
            <person name="Samans B."/>
            <person name="Grimm C."/>
            <person name="Basiewicz M."/>
            <person name="Murat C."/>
            <person name="Martin F."/>
            <person name="Kogel K.H."/>
        </authorList>
    </citation>
    <scope>NUCLEOTIDE SEQUENCE [LARGE SCALE GENOMIC DNA]</scope>
    <source>
        <strain evidence="12 13">DSM 11827</strain>
    </source>
</reference>
<name>G4T8K4_SERID</name>
<evidence type="ECO:0000256" key="5">
    <source>
        <dbReference type="ARBA" id="ARBA00022989"/>
    </source>
</evidence>
<evidence type="ECO:0000313" key="13">
    <source>
        <dbReference type="Proteomes" id="UP000007148"/>
    </source>
</evidence>
<comment type="caution">
    <text evidence="12">The sequence shown here is derived from an EMBL/GenBank/DDBJ whole genome shotgun (WGS) entry which is preliminary data.</text>
</comment>
<dbReference type="GO" id="GO:0007007">
    <property type="term" value="P:inner mitochondrial membrane organization"/>
    <property type="evidence" value="ECO:0007669"/>
    <property type="project" value="TreeGrafter"/>
</dbReference>
<keyword evidence="4 10" id="KW-0809">Transit peptide</keyword>
<keyword evidence="2 10" id="KW-0812">Transmembrane</keyword>
<organism evidence="12 13">
    <name type="scientific">Serendipita indica (strain DSM 11827)</name>
    <name type="common">Root endophyte fungus</name>
    <name type="synonym">Piriformospora indica</name>
    <dbReference type="NCBI Taxonomy" id="1109443"/>
    <lineage>
        <taxon>Eukaryota</taxon>
        <taxon>Fungi</taxon>
        <taxon>Dikarya</taxon>
        <taxon>Basidiomycota</taxon>
        <taxon>Agaricomycotina</taxon>
        <taxon>Agaricomycetes</taxon>
        <taxon>Sebacinales</taxon>
        <taxon>Serendipitaceae</taxon>
        <taxon>Serendipita</taxon>
    </lineage>
</organism>
<feature type="transmembrane region" description="Helical" evidence="10">
    <location>
        <begin position="195"/>
        <end position="215"/>
    </location>
</feature>